<reference evidence="2 3" key="1">
    <citation type="submission" date="2018-10" db="EMBL/GenBank/DDBJ databases">
        <title>Genomic Encyclopedia of Archaeal and Bacterial Type Strains, Phase II (KMG-II): from individual species to whole genera.</title>
        <authorList>
            <person name="Goeker M."/>
        </authorList>
    </citation>
    <scope>NUCLEOTIDE SEQUENCE [LARGE SCALE GENOMIC DNA]</scope>
    <source>
        <strain evidence="2 3">RP-AC37</strain>
    </source>
</reference>
<dbReference type="RefSeq" id="WP_121194984.1">
    <property type="nucleotide sequence ID" value="NZ_RBWV01000016.1"/>
</dbReference>
<gene>
    <name evidence="2" type="ORF">CLV35_3760</name>
</gene>
<organism evidence="2 3">
    <name type="scientific">Motilibacter peucedani</name>
    <dbReference type="NCBI Taxonomy" id="598650"/>
    <lineage>
        <taxon>Bacteria</taxon>
        <taxon>Bacillati</taxon>
        <taxon>Actinomycetota</taxon>
        <taxon>Actinomycetes</taxon>
        <taxon>Motilibacterales</taxon>
        <taxon>Motilibacteraceae</taxon>
        <taxon>Motilibacter</taxon>
    </lineage>
</organism>
<feature type="compositionally biased region" description="Gly residues" evidence="1">
    <location>
        <begin position="32"/>
        <end position="45"/>
    </location>
</feature>
<feature type="region of interest" description="Disordered" evidence="1">
    <location>
        <begin position="1"/>
        <end position="88"/>
    </location>
</feature>
<dbReference type="InParanoid" id="A0A420XL41"/>
<protein>
    <submittedName>
        <fullName evidence="2">Uncharacterized protein</fullName>
    </submittedName>
</protein>
<name>A0A420XL41_9ACTN</name>
<accession>A0A420XL41</accession>
<evidence type="ECO:0000313" key="2">
    <source>
        <dbReference type="EMBL" id="RKS68628.1"/>
    </source>
</evidence>
<sequence length="88" mass="8330">MTVPADEPQTNQDAGSEQDGREAGLAVPAAGLAGGAGTGGGGGLGVPLVAGLMGADDEERTTDEAAQDAGEREVGGSDGPVGGTTPPR</sequence>
<proteinExistence type="predicted"/>
<evidence type="ECO:0000256" key="1">
    <source>
        <dbReference type="SAM" id="MobiDB-lite"/>
    </source>
</evidence>
<evidence type="ECO:0000313" key="3">
    <source>
        <dbReference type="Proteomes" id="UP000281955"/>
    </source>
</evidence>
<dbReference type="Proteomes" id="UP000281955">
    <property type="component" value="Unassembled WGS sequence"/>
</dbReference>
<comment type="caution">
    <text evidence="2">The sequence shown here is derived from an EMBL/GenBank/DDBJ whole genome shotgun (WGS) entry which is preliminary data.</text>
</comment>
<keyword evidence="3" id="KW-1185">Reference proteome</keyword>
<dbReference type="AlphaFoldDB" id="A0A420XL41"/>
<dbReference type="EMBL" id="RBWV01000016">
    <property type="protein sequence ID" value="RKS68628.1"/>
    <property type="molecule type" value="Genomic_DNA"/>
</dbReference>